<gene>
    <name evidence="6" type="primary">BFR2</name>
    <name evidence="6" type="ORF">AAF712_012323</name>
</gene>
<dbReference type="Pfam" id="PF13339">
    <property type="entry name" value="AATF-Che1"/>
    <property type="match status" value="1"/>
</dbReference>
<dbReference type="InterPro" id="IPR039223">
    <property type="entry name" value="AATF/Bfr2"/>
</dbReference>
<dbReference type="Proteomes" id="UP001437256">
    <property type="component" value="Unassembled WGS sequence"/>
</dbReference>
<keyword evidence="7" id="KW-1185">Reference proteome</keyword>
<feature type="compositionally biased region" description="Acidic residues" evidence="3">
    <location>
        <begin position="123"/>
        <end position="132"/>
    </location>
</feature>
<comment type="caution">
    <text evidence="6">The sequence shown here is derived from an EMBL/GenBank/DDBJ whole genome shotgun (WGS) entry which is preliminary data.</text>
</comment>
<evidence type="ECO:0000313" key="7">
    <source>
        <dbReference type="Proteomes" id="UP001437256"/>
    </source>
</evidence>
<organism evidence="6 7">
    <name type="scientific">Marasmius tenuissimus</name>
    <dbReference type="NCBI Taxonomy" id="585030"/>
    <lineage>
        <taxon>Eukaryota</taxon>
        <taxon>Fungi</taxon>
        <taxon>Dikarya</taxon>
        <taxon>Basidiomycota</taxon>
        <taxon>Agaricomycotina</taxon>
        <taxon>Agaricomycetes</taxon>
        <taxon>Agaricomycetidae</taxon>
        <taxon>Agaricales</taxon>
        <taxon>Marasmiineae</taxon>
        <taxon>Marasmiaceae</taxon>
        <taxon>Marasmius</taxon>
    </lineage>
</organism>
<feature type="domain" description="AATF leucine zipper-containing" evidence="5">
    <location>
        <begin position="168"/>
        <end position="294"/>
    </location>
</feature>
<dbReference type="PANTHER" id="PTHR15565:SF0">
    <property type="entry name" value="PROTEIN AATF"/>
    <property type="match status" value="1"/>
</dbReference>
<feature type="compositionally biased region" description="Basic and acidic residues" evidence="3">
    <location>
        <begin position="106"/>
        <end position="122"/>
    </location>
</feature>
<sequence length="474" mass="53778">MAPKLSLAQQIAELDTPAPPAFNAEDFSNARPVEEGDLSIQETSEAREHYLDVGESTLRKLQDNISDPKYDGVRTSRKQLIEEDSLSEEEEDSYDDEDEEDEDEEMKGGEHEQGHPASSEHDTDNEEEEQSEDHDHPTGDKQSEAKNLKQASEAEGLTSTLRKTREEDRKKGIAVSRQIDIWDGLLDARIRVQKASIAANRLSTGQWSIFSKSSECQGALLRMLEEAGTLSDELFGLQEKDVESFPPRKRRRTEKCESTSDYMAQLEDASETISDFEQAYHRHLVQTLNRWSTKIQAVAPSVLLPTNRNAFSKDGNQIKSAVQLIDETLSDHPKLLSRTQVWRGKGTRLGMPAEQNERDEDLFDDTDFYQQLLRDVIDSRDASGASDWMVAQKERKAKKKVDTKASKGRKLRYEVHEKLRNFMVPITVRGAWHEEQIDELFGSVLGRGFEEGRGGSKDDMQVNPDQLKGFRLFG</sequence>
<comment type="similarity">
    <text evidence="1">Belongs to the AATF family.</text>
</comment>
<evidence type="ECO:0000259" key="5">
    <source>
        <dbReference type="Pfam" id="PF13339"/>
    </source>
</evidence>
<reference evidence="6 7" key="1">
    <citation type="submission" date="2024-05" db="EMBL/GenBank/DDBJ databases">
        <title>A draft genome resource for the thread blight pathogen Marasmius tenuissimus strain MS-2.</title>
        <authorList>
            <person name="Yulfo-Soto G.E."/>
            <person name="Baruah I.K."/>
            <person name="Amoako-Attah I."/>
            <person name="Bukari Y."/>
            <person name="Meinhardt L.W."/>
            <person name="Bailey B.A."/>
            <person name="Cohen S.P."/>
        </authorList>
    </citation>
    <scope>NUCLEOTIDE SEQUENCE [LARGE SCALE GENOMIC DNA]</scope>
    <source>
        <strain evidence="6 7">MS-2</strain>
    </source>
</reference>
<accession>A0ABR2ZI20</accession>
<dbReference type="EMBL" id="JBBXMP010000158">
    <property type="protein sequence ID" value="KAL0060859.1"/>
    <property type="molecule type" value="Genomic_DNA"/>
</dbReference>
<evidence type="ECO:0000256" key="2">
    <source>
        <dbReference type="ARBA" id="ARBA00013850"/>
    </source>
</evidence>
<evidence type="ECO:0000313" key="6">
    <source>
        <dbReference type="EMBL" id="KAL0060859.1"/>
    </source>
</evidence>
<protein>
    <recommendedName>
        <fullName evidence="2">Protein BFR2</fullName>
    </recommendedName>
</protein>
<feature type="region of interest" description="Disordered" evidence="3">
    <location>
        <begin position="1"/>
        <end position="45"/>
    </location>
</feature>
<feature type="compositionally biased region" description="Basic and acidic residues" evidence="3">
    <location>
        <begin position="133"/>
        <end position="147"/>
    </location>
</feature>
<feature type="compositionally biased region" description="Acidic residues" evidence="3">
    <location>
        <begin position="82"/>
        <end position="105"/>
    </location>
</feature>
<dbReference type="InterPro" id="IPR012617">
    <property type="entry name" value="AATF_C"/>
</dbReference>
<feature type="domain" description="Apoptosis-antagonizing transcription factor C-terminal" evidence="4">
    <location>
        <begin position="369"/>
        <end position="445"/>
    </location>
</feature>
<evidence type="ECO:0000256" key="1">
    <source>
        <dbReference type="ARBA" id="ARBA00008966"/>
    </source>
</evidence>
<dbReference type="PANTHER" id="PTHR15565">
    <property type="entry name" value="AATF PROTEIN APOPTOSIS ANTAGONIZING TRANSCRIPTION FACTOR"/>
    <property type="match status" value="1"/>
</dbReference>
<name>A0ABR2ZI20_9AGAR</name>
<feature type="compositionally biased region" description="Basic and acidic residues" evidence="3">
    <location>
        <begin position="58"/>
        <end position="74"/>
    </location>
</feature>
<evidence type="ECO:0000256" key="3">
    <source>
        <dbReference type="SAM" id="MobiDB-lite"/>
    </source>
</evidence>
<dbReference type="InterPro" id="IPR025160">
    <property type="entry name" value="AATF"/>
</dbReference>
<evidence type="ECO:0000259" key="4">
    <source>
        <dbReference type="Pfam" id="PF08164"/>
    </source>
</evidence>
<proteinExistence type="inferred from homology"/>
<feature type="region of interest" description="Disordered" evidence="3">
    <location>
        <begin position="58"/>
        <end position="173"/>
    </location>
</feature>
<dbReference type="Pfam" id="PF08164">
    <property type="entry name" value="TRAUB"/>
    <property type="match status" value="1"/>
</dbReference>